<proteinExistence type="predicted"/>
<sequence>MPGPPLSMNQLKKPFALCAWEMRAQGVDAGRAKQPPHFGEGFWGPVPLGSYTSISDCGCCELLRCPERGLAFKVKVGHQGWEECWTPIPGRLVSSQASTCLLSQHADSTLSSRHCEHPHPSLLSKVSGLPKVSEPRRLSSGFYPP</sequence>
<evidence type="ECO:0000313" key="2">
    <source>
        <dbReference type="Proteomes" id="UP001176941"/>
    </source>
</evidence>
<name>A0ABN8YH18_RANTA</name>
<keyword evidence="2" id="KW-1185">Reference proteome</keyword>
<accession>A0ABN8YH18</accession>
<gene>
    <name evidence="1" type="ORF">MRATA1EN1_LOCUS9413</name>
</gene>
<dbReference type="EMBL" id="OX459938">
    <property type="protein sequence ID" value="CAI9160451.1"/>
    <property type="molecule type" value="Genomic_DNA"/>
</dbReference>
<protein>
    <submittedName>
        <fullName evidence="1">Uncharacterized protein</fullName>
    </submittedName>
</protein>
<evidence type="ECO:0000313" key="1">
    <source>
        <dbReference type="EMBL" id="CAI9160451.1"/>
    </source>
</evidence>
<reference evidence="1" key="1">
    <citation type="submission" date="2023-04" db="EMBL/GenBank/DDBJ databases">
        <authorList>
            <consortium name="ELIXIR-Norway"/>
        </authorList>
    </citation>
    <scope>NUCLEOTIDE SEQUENCE [LARGE SCALE GENOMIC DNA]</scope>
</reference>
<organism evidence="1 2">
    <name type="scientific">Rangifer tarandus platyrhynchus</name>
    <name type="common">Svalbard reindeer</name>
    <dbReference type="NCBI Taxonomy" id="3082113"/>
    <lineage>
        <taxon>Eukaryota</taxon>
        <taxon>Metazoa</taxon>
        <taxon>Chordata</taxon>
        <taxon>Craniata</taxon>
        <taxon>Vertebrata</taxon>
        <taxon>Euteleostomi</taxon>
        <taxon>Mammalia</taxon>
        <taxon>Eutheria</taxon>
        <taxon>Laurasiatheria</taxon>
        <taxon>Artiodactyla</taxon>
        <taxon>Ruminantia</taxon>
        <taxon>Pecora</taxon>
        <taxon>Cervidae</taxon>
        <taxon>Odocoileinae</taxon>
        <taxon>Rangifer</taxon>
    </lineage>
</organism>
<dbReference type="Proteomes" id="UP001176941">
    <property type="component" value="Chromosome 2"/>
</dbReference>